<gene>
    <name evidence="1" type="ORF">BO71DRAFT_55181</name>
</gene>
<keyword evidence="2" id="KW-1185">Reference proteome</keyword>
<evidence type="ECO:0000313" key="2">
    <source>
        <dbReference type="Proteomes" id="UP000247810"/>
    </source>
</evidence>
<reference evidence="1 2" key="1">
    <citation type="submission" date="2018-02" db="EMBL/GenBank/DDBJ databases">
        <title>The genomes of Aspergillus section Nigri reveals drivers in fungal speciation.</title>
        <authorList>
            <consortium name="DOE Joint Genome Institute"/>
            <person name="Vesth T.C."/>
            <person name="Nybo J."/>
            <person name="Theobald S."/>
            <person name="Brandl J."/>
            <person name="Frisvad J.C."/>
            <person name="Nielsen K.F."/>
            <person name="Lyhne E.K."/>
            <person name="Kogle M.E."/>
            <person name="Kuo A."/>
            <person name="Riley R."/>
            <person name="Clum A."/>
            <person name="Nolan M."/>
            <person name="Lipzen A."/>
            <person name="Salamov A."/>
            <person name="Henrissat B."/>
            <person name="Wiebenga A."/>
            <person name="De vries R.P."/>
            <person name="Grigoriev I.V."/>
            <person name="Mortensen U.H."/>
            <person name="Andersen M.R."/>
            <person name="Baker S.E."/>
        </authorList>
    </citation>
    <scope>NUCLEOTIDE SEQUENCE [LARGE SCALE GENOMIC DNA]</scope>
    <source>
        <strain evidence="1 2">CBS 707.79</strain>
    </source>
</reference>
<dbReference type="EMBL" id="KZ825952">
    <property type="protein sequence ID" value="PYH91236.1"/>
    <property type="molecule type" value="Genomic_DNA"/>
</dbReference>
<dbReference type="AlphaFoldDB" id="A0A319D144"/>
<accession>A0A319D144</accession>
<organism evidence="1 2">
    <name type="scientific">Aspergillus ellipticus CBS 707.79</name>
    <dbReference type="NCBI Taxonomy" id="1448320"/>
    <lineage>
        <taxon>Eukaryota</taxon>
        <taxon>Fungi</taxon>
        <taxon>Dikarya</taxon>
        <taxon>Ascomycota</taxon>
        <taxon>Pezizomycotina</taxon>
        <taxon>Eurotiomycetes</taxon>
        <taxon>Eurotiomycetidae</taxon>
        <taxon>Eurotiales</taxon>
        <taxon>Aspergillaceae</taxon>
        <taxon>Aspergillus</taxon>
        <taxon>Aspergillus subgen. Circumdati</taxon>
    </lineage>
</organism>
<name>A0A319D144_9EURO</name>
<proteinExistence type="predicted"/>
<sequence>MQTLANFASYERKTRRALDIDGAIACLPFIDLLRHFQSIFSGYGREVGWAWDIGNVLFFLQPTTLFHMRTLLGRGREAGRAWDIGTFFSLGILKCITNAQNKITKIATTDFKVDSCKPSSWSSFTSAGCKRSPQVRDFLLCMTAIIPTTSQYHLV</sequence>
<evidence type="ECO:0000313" key="1">
    <source>
        <dbReference type="EMBL" id="PYH91236.1"/>
    </source>
</evidence>
<dbReference type="Proteomes" id="UP000247810">
    <property type="component" value="Unassembled WGS sequence"/>
</dbReference>
<protein>
    <submittedName>
        <fullName evidence="1">Uncharacterized protein</fullName>
    </submittedName>
</protein>
<dbReference type="VEuPathDB" id="FungiDB:BO71DRAFT_55181"/>